<dbReference type="HOGENOM" id="CLU_220911_0_0_9"/>
<evidence type="ECO:0000313" key="2">
    <source>
        <dbReference type="Proteomes" id="UP000013523"/>
    </source>
</evidence>
<gene>
    <name evidence="1" type="ORF">Clopa_0808</name>
</gene>
<reference evidence="1 2" key="1">
    <citation type="submission" date="2012-01" db="EMBL/GenBank/DDBJ databases">
        <title>Complete sequence of chromosome of Clostridium pasteurianum BC1.</title>
        <authorList>
            <consortium name="US DOE Joint Genome Institute"/>
            <person name="Lucas S."/>
            <person name="Han J."/>
            <person name="Lapidus A."/>
            <person name="Cheng J.-F."/>
            <person name="Goodwin L."/>
            <person name="Pitluck S."/>
            <person name="Peters L."/>
            <person name="Mikhailova N."/>
            <person name="Teshima H."/>
            <person name="Detter J.C."/>
            <person name="Han C."/>
            <person name="Tapia R."/>
            <person name="Land M."/>
            <person name="Hauser L."/>
            <person name="Kyrpides N."/>
            <person name="Ivanova N."/>
            <person name="Pagani I."/>
            <person name="Dunn J."/>
            <person name="Taghavi S."/>
            <person name="Francis A."/>
            <person name="van der Lelie D."/>
            <person name="Woyke T."/>
        </authorList>
    </citation>
    <scope>NUCLEOTIDE SEQUENCE [LARGE SCALE GENOMIC DNA]</scope>
    <source>
        <strain evidence="1 2">BC1</strain>
    </source>
</reference>
<dbReference type="EMBL" id="CP003261">
    <property type="protein sequence ID" value="AGK95837.1"/>
    <property type="molecule type" value="Genomic_DNA"/>
</dbReference>
<evidence type="ECO:0000313" key="1">
    <source>
        <dbReference type="EMBL" id="AGK95837.1"/>
    </source>
</evidence>
<sequence length="29" mass="3092">MDIFIGAFVGVTYLIVFALCKAASKGENL</sequence>
<organism evidence="1 2">
    <name type="scientific">Clostridium pasteurianum BC1</name>
    <dbReference type="NCBI Taxonomy" id="86416"/>
    <lineage>
        <taxon>Bacteria</taxon>
        <taxon>Bacillati</taxon>
        <taxon>Bacillota</taxon>
        <taxon>Clostridia</taxon>
        <taxon>Eubacteriales</taxon>
        <taxon>Clostridiaceae</taxon>
        <taxon>Clostridium</taxon>
    </lineage>
</organism>
<protein>
    <submittedName>
        <fullName evidence="1">Uncharacterized protein</fullName>
    </submittedName>
</protein>
<proteinExistence type="predicted"/>
<dbReference type="Proteomes" id="UP000013523">
    <property type="component" value="Chromosome"/>
</dbReference>
<dbReference type="KEGG" id="cpas:Clopa_0808"/>
<keyword evidence="2" id="KW-1185">Reference proteome</keyword>
<name>R4JYD1_CLOPA</name>
<dbReference type="AlphaFoldDB" id="R4JYD1"/>
<accession>R4JYD1</accession>